<comment type="caution">
    <text evidence="2">The sequence shown here is derived from an EMBL/GenBank/DDBJ whole genome shotgun (WGS) entry which is preliminary data.</text>
</comment>
<dbReference type="PANTHER" id="PTHR42743">
    <property type="entry name" value="AMINO-ACID AMINOTRANSFERASE"/>
    <property type="match status" value="1"/>
</dbReference>
<dbReference type="PANTHER" id="PTHR42743:SF11">
    <property type="entry name" value="AMINODEOXYCHORISMATE LYASE"/>
    <property type="match status" value="1"/>
</dbReference>
<protein>
    <submittedName>
        <fullName evidence="2">Aminotransferase class IV</fullName>
    </submittedName>
</protein>
<organism evidence="2 3">
    <name type="scientific">Candidatus Roizmanbacteria bacterium GW2011_GWB1_40_7</name>
    <dbReference type="NCBI Taxonomy" id="1618482"/>
    <lineage>
        <taxon>Bacteria</taxon>
        <taxon>Candidatus Roizmaniibacteriota</taxon>
    </lineage>
</organism>
<dbReference type="GO" id="GO:0005829">
    <property type="term" value="C:cytosol"/>
    <property type="evidence" value="ECO:0007669"/>
    <property type="project" value="TreeGrafter"/>
</dbReference>
<dbReference type="AlphaFoldDB" id="A0A0G0TB74"/>
<accession>A0A0G0TB74</accession>
<dbReference type="Proteomes" id="UP000034664">
    <property type="component" value="Unassembled WGS sequence"/>
</dbReference>
<keyword evidence="2" id="KW-0032">Aminotransferase</keyword>
<evidence type="ECO:0000256" key="1">
    <source>
        <dbReference type="ARBA" id="ARBA00009320"/>
    </source>
</evidence>
<dbReference type="InterPro" id="IPR050571">
    <property type="entry name" value="Class-IV_PLP-Dep_Aminotrnsfr"/>
</dbReference>
<proteinExistence type="inferred from homology"/>
<gene>
    <name evidence="2" type="ORF">UU14_C0012G0021</name>
</gene>
<dbReference type="GO" id="GO:0046394">
    <property type="term" value="P:carboxylic acid biosynthetic process"/>
    <property type="evidence" value="ECO:0007669"/>
    <property type="project" value="UniProtKB-ARBA"/>
</dbReference>
<dbReference type="InterPro" id="IPR036038">
    <property type="entry name" value="Aminotransferase-like"/>
</dbReference>
<name>A0A0G0TB74_9BACT</name>
<dbReference type="GO" id="GO:0008483">
    <property type="term" value="F:transaminase activity"/>
    <property type="evidence" value="ECO:0007669"/>
    <property type="project" value="UniProtKB-KW"/>
</dbReference>
<dbReference type="SUPFAM" id="SSF56752">
    <property type="entry name" value="D-aminoacid aminotransferase-like PLP-dependent enzymes"/>
    <property type="match status" value="1"/>
</dbReference>
<sequence>MKEVLHYVDNQWVATEDAKISLFDLSVIRGFGIFDFLRTYHKKPFKLSEHVDRLFRSAKQLGITVPKTKSQIEQIILEGIQKSEFRECIARIVVSGGVSPDGI</sequence>
<evidence type="ECO:0000313" key="2">
    <source>
        <dbReference type="EMBL" id="KKR72081.1"/>
    </source>
</evidence>
<dbReference type="InterPro" id="IPR001544">
    <property type="entry name" value="Aminotrans_IV"/>
</dbReference>
<comment type="similarity">
    <text evidence="1">Belongs to the class-IV pyridoxal-phosphate-dependent aminotransferase family.</text>
</comment>
<evidence type="ECO:0000313" key="3">
    <source>
        <dbReference type="Proteomes" id="UP000034664"/>
    </source>
</evidence>
<dbReference type="Pfam" id="PF01063">
    <property type="entry name" value="Aminotran_4"/>
    <property type="match status" value="1"/>
</dbReference>
<dbReference type="Gene3D" id="3.30.470.10">
    <property type="match status" value="1"/>
</dbReference>
<dbReference type="EMBL" id="LBZM01000012">
    <property type="protein sequence ID" value="KKR72081.1"/>
    <property type="molecule type" value="Genomic_DNA"/>
</dbReference>
<dbReference type="InterPro" id="IPR043131">
    <property type="entry name" value="BCAT-like_N"/>
</dbReference>
<reference evidence="2 3" key="1">
    <citation type="journal article" date="2015" name="Nature">
        <title>rRNA introns, odd ribosomes, and small enigmatic genomes across a large radiation of phyla.</title>
        <authorList>
            <person name="Brown C.T."/>
            <person name="Hug L.A."/>
            <person name="Thomas B.C."/>
            <person name="Sharon I."/>
            <person name="Castelle C.J."/>
            <person name="Singh A."/>
            <person name="Wilkins M.J."/>
            <person name="Williams K.H."/>
            <person name="Banfield J.F."/>
        </authorList>
    </citation>
    <scope>NUCLEOTIDE SEQUENCE [LARGE SCALE GENOMIC DNA]</scope>
</reference>
<keyword evidence="2" id="KW-0808">Transferase</keyword>